<dbReference type="PROSITE" id="PS51371">
    <property type="entry name" value="CBS"/>
    <property type="match status" value="2"/>
</dbReference>
<organism evidence="4 5">
    <name type="scientific">Pseudomonas taeanensis MS-3</name>
    <dbReference type="NCBI Taxonomy" id="1395571"/>
    <lineage>
        <taxon>Bacteria</taxon>
        <taxon>Pseudomonadati</taxon>
        <taxon>Pseudomonadota</taxon>
        <taxon>Gammaproteobacteria</taxon>
        <taxon>Pseudomonadales</taxon>
        <taxon>Pseudomonadaceae</taxon>
        <taxon>Pseudomonas</taxon>
    </lineage>
</organism>
<feature type="transmembrane region" description="Helical" evidence="2">
    <location>
        <begin position="99"/>
        <end position="120"/>
    </location>
</feature>
<feature type="transmembrane region" description="Helical" evidence="2">
    <location>
        <begin position="23"/>
        <end position="41"/>
    </location>
</feature>
<dbReference type="eggNOG" id="COG3448">
    <property type="taxonomic scope" value="Bacteria"/>
</dbReference>
<dbReference type="AlphaFoldDB" id="A0A0A1YEU0"/>
<keyword evidence="5" id="KW-1185">Reference proteome</keyword>
<dbReference type="Proteomes" id="UP000030063">
    <property type="component" value="Unassembled WGS sequence"/>
</dbReference>
<reference evidence="4 5" key="1">
    <citation type="journal article" date="2014" name="Genome Announc.">
        <title>Draft Genome Sequence of Petroleum Oil-Degrading Marine Bacterium Pseudomonas taeanensis Strain MS-3, Isolated from a Crude Oil-Contaminated Seashore.</title>
        <authorList>
            <person name="Lee S.Y."/>
            <person name="Kim S.H."/>
            <person name="Lee D.G."/>
            <person name="Shin S."/>
            <person name="Yun S.H."/>
            <person name="Choi C.W."/>
            <person name="Chung Y.H."/>
            <person name="Choi J.S."/>
            <person name="Kahng H.Y."/>
            <person name="Kim S.I."/>
        </authorList>
    </citation>
    <scope>NUCLEOTIDE SEQUENCE [LARGE SCALE GENOMIC DNA]</scope>
    <source>
        <strain evidence="4 5">MS-3</strain>
    </source>
</reference>
<dbReference type="PANTHER" id="PTHR33741">
    <property type="entry name" value="TRANSMEMBRANE PROTEIN DDB_G0269096-RELATED"/>
    <property type="match status" value="1"/>
</dbReference>
<evidence type="ECO:0000256" key="1">
    <source>
        <dbReference type="PROSITE-ProRule" id="PRU00703"/>
    </source>
</evidence>
<evidence type="ECO:0000256" key="2">
    <source>
        <dbReference type="SAM" id="Phobius"/>
    </source>
</evidence>
<dbReference type="PANTHER" id="PTHR33741:SF5">
    <property type="entry name" value="TRANSMEMBRANE PROTEIN DDB_G0269096-RELATED"/>
    <property type="match status" value="1"/>
</dbReference>
<accession>A0A0A1YEU0</accession>
<keyword evidence="1" id="KW-0129">CBS domain</keyword>
<protein>
    <submittedName>
        <fullName evidence="4">Membrane protein</fullName>
    </submittedName>
</protein>
<evidence type="ECO:0000313" key="5">
    <source>
        <dbReference type="Proteomes" id="UP000030063"/>
    </source>
</evidence>
<dbReference type="EMBL" id="AWSQ01000006">
    <property type="protein sequence ID" value="KFX68372.1"/>
    <property type="molecule type" value="Genomic_DNA"/>
</dbReference>
<feature type="domain" description="CBS" evidence="3">
    <location>
        <begin position="305"/>
        <end position="362"/>
    </location>
</feature>
<dbReference type="Gene3D" id="3.10.580.10">
    <property type="entry name" value="CBS-domain"/>
    <property type="match status" value="2"/>
</dbReference>
<dbReference type="SMART" id="SM00116">
    <property type="entry name" value="CBS"/>
    <property type="match status" value="2"/>
</dbReference>
<keyword evidence="2" id="KW-1133">Transmembrane helix</keyword>
<dbReference type="Pfam" id="PF00571">
    <property type="entry name" value="CBS"/>
    <property type="match status" value="2"/>
</dbReference>
<proteinExistence type="predicted"/>
<dbReference type="InterPro" id="IPR000644">
    <property type="entry name" value="CBS_dom"/>
</dbReference>
<feature type="domain" description="CBS" evidence="3">
    <location>
        <begin position="243"/>
        <end position="299"/>
    </location>
</feature>
<dbReference type="Pfam" id="PF04982">
    <property type="entry name" value="TM_HPP"/>
    <property type="match status" value="1"/>
</dbReference>
<dbReference type="CDD" id="cd04600">
    <property type="entry name" value="CBS_pair_HPP_assoc"/>
    <property type="match status" value="1"/>
</dbReference>
<name>A0A0A1YEU0_9PSED</name>
<dbReference type="SUPFAM" id="SSF54631">
    <property type="entry name" value="CBS-domain pair"/>
    <property type="match status" value="1"/>
</dbReference>
<evidence type="ECO:0000259" key="3">
    <source>
        <dbReference type="PROSITE" id="PS51371"/>
    </source>
</evidence>
<keyword evidence="2" id="KW-0472">Membrane</keyword>
<dbReference type="InterPro" id="IPR046342">
    <property type="entry name" value="CBS_dom_sf"/>
</dbReference>
<evidence type="ECO:0000313" key="4">
    <source>
        <dbReference type="EMBL" id="KFX68372.1"/>
    </source>
</evidence>
<dbReference type="InterPro" id="IPR007065">
    <property type="entry name" value="HPP"/>
</dbReference>
<gene>
    <name evidence="4" type="ORF">TMS3_0119215</name>
</gene>
<dbReference type="STRING" id="1395571.TMS3_0119215"/>
<comment type="caution">
    <text evidence="4">The sequence shown here is derived from an EMBL/GenBank/DDBJ whole genome shotgun (WGS) entry which is preliminary data.</text>
</comment>
<feature type="transmembrane region" description="Helical" evidence="2">
    <location>
        <begin position="140"/>
        <end position="163"/>
    </location>
</feature>
<dbReference type="InterPro" id="IPR058581">
    <property type="entry name" value="TM_HPP"/>
</dbReference>
<keyword evidence="2" id="KW-0812">Transmembrane</keyword>
<feature type="transmembrane region" description="Helical" evidence="2">
    <location>
        <begin position="48"/>
        <end position="66"/>
    </location>
</feature>
<sequence>MNSFKGWLQGFWPAPMNISRGEQGLSCVGAFLGLLFTAWFCRQALGGAHLWLVAPMGASAVLLFAVPSSPLAQPWSAVGGSLLAALVGVSCAKWLGPSGLAAAAAGALAIAAMFALRCLHPPGGAIALTAVLGGEEVTRLGYHFVLYPVALNVLALLLIALLFNNVLRRRYPHRPVEHGNVHKTADPIPRDRLGFTPEDLDAVLNARGELLDIARDDLEEILRQTEERAYRRRFGETRCVDIMSKDVLSLAPDATVGAALKQMHAHRLSGMPVVNPQRILQGMLYLHDVMQVGPEAEQVQVGQVMQRKVPSCSPDWPITYLIQLLSDGSVHKVPVLDGHGVLLGIVTQTDLVAALFRVSLETHPGRVAAQVV</sequence>
<feature type="transmembrane region" description="Helical" evidence="2">
    <location>
        <begin position="72"/>
        <end position="92"/>
    </location>
</feature>